<proteinExistence type="predicted"/>
<feature type="domain" description="Peptidase S1" evidence="2">
    <location>
        <begin position="21"/>
        <end position="241"/>
    </location>
</feature>
<dbReference type="InterPro" id="IPR009003">
    <property type="entry name" value="Peptidase_S1_PA"/>
</dbReference>
<organism evidence="3 4">
    <name type="scientific">Cellulomonas cellasea</name>
    <dbReference type="NCBI Taxonomy" id="43670"/>
    <lineage>
        <taxon>Bacteria</taxon>
        <taxon>Bacillati</taxon>
        <taxon>Actinomycetota</taxon>
        <taxon>Actinomycetes</taxon>
        <taxon>Micrococcales</taxon>
        <taxon>Cellulomonadaceae</taxon>
        <taxon>Cellulomonas</taxon>
    </lineage>
</organism>
<dbReference type="Pfam" id="PF00089">
    <property type="entry name" value="Trypsin"/>
    <property type="match status" value="1"/>
</dbReference>
<accession>A0A4Y3KTF5</accession>
<dbReference type="PRINTS" id="PR00722">
    <property type="entry name" value="CHYMOTRYPSIN"/>
</dbReference>
<evidence type="ECO:0000256" key="1">
    <source>
        <dbReference type="SAM" id="SignalP"/>
    </source>
</evidence>
<keyword evidence="4" id="KW-1185">Reference proteome</keyword>
<name>A0A4Y3KTF5_9CELL</name>
<reference evidence="3" key="1">
    <citation type="submission" date="2019-06" db="EMBL/GenBank/DDBJ databases">
        <title>Whole genome shotgun sequence of Cellulomonas cellasea NBRC 3753.</title>
        <authorList>
            <person name="Hosoyama A."/>
            <person name="Uohara A."/>
            <person name="Ohji S."/>
            <person name="Ichikawa N."/>
        </authorList>
    </citation>
    <scope>NUCLEOTIDE SEQUENCE [LARGE SCALE GENOMIC DNA]</scope>
    <source>
        <strain evidence="3">NBRC 3753</strain>
    </source>
</reference>
<comment type="caution">
    <text evidence="3">The sequence shown here is derived from an EMBL/GenBank/DDBJ whole genome shotgun (WGS) entry which is preliminary data.</text>
</comment>
<dbReference type="SUPFAM" id="SSF69318">
    <property type="entry name" value="Integrin alpha N-terminal domain"/>
    <property type="match status" value="1"/>
</dbReference>
<dbReference type="InterPro" id="IPR051333">
    <property type="entry name" value="CLIP_Serine_Protease"/>
</dbReference>
<evidence type="ECO:0000313" key="4">
    <source>
        <dbReference type="Proteomes" id="UP000317046"/>
    </source>
</evidence>
<dbReference type="EMBL" id="BJLR01000016">
    <property type="protein sequence ID" value="GEA87711.1"/>
    <property type="molecule type" value="Genomic_DNA"/>
</dbReference>
<dbReference type="InterPro" id="IPR028994">
    <property type="entry name" value="Integrin_alpha_N"/>
</dbReference>
<dbReference type="Gene3D" id="2.40.10.10">
    <property type="entry name" value="Trypsin-like serine proteases"/>
    <property type="match status" value="1"/>
</dbReference>
<dbReference type="SMART" id="SM00020">
    <property type="entry name" value="Tryp_SPc"/>
    <property type="match status" value="1"/>
</dbReference>
<feature type="signal peptide" evidence="1">
    <location>
        <begin position="1"/>
        <end position="21"/>
    </location>
</feature>
<sequence>MIRVVVAALALACVGVPAAYAVQGSTPTGPAAAGTVRIEVGKESRACSGALVGSWWVLTARSCFTAAPGTQVAWGAPPEPTKVTVGRVDLTGTAGHVVPAAWLVPHPDRDVVLVRLASAVTDVAPVKVTATAPVAGETLTVTGYGRTTTELVPDTAHAATYTVSLVGPGTLGIEAASDGATICKGDAGGPTLRTSATGAVELVAIHHTASQGGCLGSATTAQGATETRVDDIRDWVNQNTKATPGADTIGVRGGATWYLNDQNDASAPEKVFLYGNPGDTVVVGDWNGDGVDTIGVRRGATWYLNDQNDASAPERIFLYGDPQHTPLVGDWDGDGVDTVGARLGATWYLNNQNDSSAPDNVFIYGDPQHTPVVGDWDGNGTDTAGARLGATWYLNNQNDSSAPDNVFIYGDAHNTPLVGNWDGR</sequence>
<evidence type="ECO:0000259" key="2">
    <source>
        <dbReference type="PROSITE" id="PS50240"/>
    </source>
</evidence>
<dbReference type="PROSITE" id="PS50240">
    <property type="entry name" value="TRYPSIN_DOM"/>
    <property type="match status" value="1"/>
</dbReference>
<dbReference type="AlphaFoldDB" id="A0A4Y3KTF5"/>
<dbReference type="PANTHER" id="PTHR24260:SF136">
    <property type="entry name" value="GH08193P-RELATED"/>
    <property type="match status" value="1"/>
</dbReference>
<dbReference type="PANTHER" id="PTHR24260">
    <property type="match status" value="1"/>
</dbReference>
<dbReference type="GO" id="GO:0004252">
    <property type="term" value="F:serine-type endopeptidase activity"/>
    <property type="evidence" value="ECO:0007669"/>
    <property type="project" value="InterPro"/>
</dbReference>
<gene>
    <name evidence="3" type="ORF">CCE01nite_16600</name>
</gene>
<dbReference type="InterPro" id="IPR001314">
    <property type="entry name" value="Peptidase_S1A"/>
</dbReference>
<dbReference type="InterPro" id="IPR001254">
    <property type="entry name" value="Trypsin_dom"/>
</dbReference>
<dbReference type="Proteomes" id="UP000317046">
    <property type="component" value="Unassembled WGS sequence"/>
</dbReference>
<protein>
    <recommendedName>
        <fullName evidence="2">Peptidase S1 domain-containing protein</fullName>
    </recommendedName>
</protein>
<feature type="chain" id="PRO_5021226993" description="Peptidase S1 domain-containing protein" evidence="1">
    <location>
        <begin position="22"/>
        <end position="424"/>
    </location>
</feature>
<dbReference type="InterPro" id="IPR043504">
    <property type="entry name" value="Peptidase_S1_PA_chymotrypsin"/>
</dbReference>
<keyword evidence="1" id="KW-0732">Signal</keyword>
<evidence type="ECO:0000313" key="3">
    <source>
        <dbReference type="EMBL" id="GEA87711.1"/>
    </source>
</evidence>
<dbReference type="GO" id="GO:0006508">
    <property type="term" value="P:proteolysis"/>
    <property type="evidence" value="ECO:0007669"/>
    <property type="project" value="InterPro"/>
</dbReference>
<dbReference type="SUPFAM" id="SSF50494">
    <property type="entry name" value="Trypsin-like serine proteases"/>
    <property type="match status" value="1"/>
</dbReference>